<dbReference type="Proteomes" id="UP000257109">
    <property type="component" value="Unassembled WGS sequence"/>
</dbReference>
<evidence type="ECO:0000313" key="2">
    <source>
        <dbReference type="Proteomes" id="UP000257109"/>
    </source>
</evidence>
<proteinExistence type="predicted"/>
<evidence type="ECO:0008006" key="3">
    <source>
        <dbReference type="Google" id="ProtNLM"/>
    </source>
</evidence>
<dbReference type="AlphaFoldDB" id="A0A371H7H2"/>
<name>A0A371H7H2_MUCPR</name>
<comment type="caution">
    <text evidence="1">The sequence shown here is derived from an EMBL/GenBank/DDBJ whole genome shotgun (WGS) entry which is preliminary data.</text>
</comment>
<dbReference type="OrthoDB" id="1917820at2759"/>
<dbReference type="PANTHER" id="PTHR10775:SF185">
    <property type="entry name" value="OS08G0208400 PROTEIN"/>
    <property type="match status" value="1"/>
</dbReference>
<gene>
    <name evidence="1" type="ORF">CR513_18290</name>
</gene>
<sequence length="193" mass="22645">MFVLAFTQMVLINLVVQLLHTHVSLFLSLHKIFLQVCAWEYIFLSLLIPRPKSLGKSLDIEVNTFGIWKKQNFKMKAILLWTIRDFPAYGMLSSWSTHGKIVCPYCIKHNKSFVLKHGRKCCWFDCHHQYLPLEHSFHHDRYFLKNSTIERSLPPPQQKGIEIMSRVSQLKDFNFGLNSYNENNLDLGKFTIG</sequence>
<keyword evidence="2" id="KW-1185">Reference proteome</keyword>
<dbReference type="InterPro" id="IPR004242">
    <property type="entry name" value="Transposase_21"/>
</dbReference>
<organism evidence="1 2">
    <name type="scientific">Mucuna pruriens</name>
    <name type="common">Velvet bean</name>
    <name type="synonym">Dolichos pruriens</name>
    <dbReference type="NCBI Taxonomy" id="157652"/>
    <lineage>
        <taxon>Eukaryota</taxon>
        <taxon>Viridiplantae</taxon>
        <taxon>Streptophyta</taxon>
        <taxon>Embryophyta</taxon>
        <taxon>Tracheophyta</taxon>
        <taxon>Spermatophyta</taxon>
        <taxon>Magnoliopsida</taxon>
        <taxon>eudicotyledons</taxon>
        <taxon>Gunneridae</taxon>
        <taxon>Pentapetalae</taxon>
        <taxon>rosids</taxon>
        <taxon>fabids</taxon>
        <taxon>Fabales</taxon>
        <taxon>Fabaceae</taxon>
        <taxon>Papilionoideae</taxon>
        <taxon>50 kb inversion clade</taxon>
        <taxon>NPAAA clade</taxon>
        <taxon>indigoferoid/millettioid clade</taxon>
        <taxon>Phaseoleae</taxon>
        <taxon>Mucuna</taxon>
    </lineage>
</organism>
<dbReference type="Pfam" id="PF02992">
    <property type="entry name" value="Transposase_21"/>
    <property type="match status" value="1"/>
</dbReference>
<dbReference type="PANTHER" id="PTHR10775">
    <property type="entry name" value="OS08G0208400 PROTEIN"/>
    <property type="match status" value="1"/>
</dbReference>
<feature type="non-terminal residue" evidence="1">
    <location>
        <position position="1"/>
    </location>
</feature>
<reference evidence="1" key="1">
    <citation type="submission" date="2018-05" db="EMBL/GenBank/DDBJ databases">
        <title>Draft genome of Mucuna pruriens seed.</title>
        <authorList>
            <person name="Nnadi N.E."/>
            <person name="Vos R."/>
            <person name="Hasami M.H."/>
            <person name="Devisetty U.K."/>
            <person name="Aguiy J.C."/>
        </authorList>
    </citation>
    <scope>NUCLEOTIDE SEQUENCE [LARGE SCALE GENOMIC DNA]</scope>
    <source>
        <strain evidence="1">JCA_2017</strain>
    </source>
</reference>
<evidence type="ECO:0000313" key="1">
    <source>
        <dbReference type="EMBL" id="RDX98752.1"/>
    </source>
</evidence>
<protein>
    <recommendedName>
        <fullName evidence="3">Transposase-associated domain-containing protein</fullName>
    </recommendedName>
</protein>
<dbReference type="EMBL" id="QJKJ01003384">
    <property type="protein sequence ID" value="RDX98752.1"/>
    <property type="molecule type" value="Genomic_DNA"/>
</dbReference>
<accession>A0A371H7H2</accession>